<dbReference type="Proteomes" id="UP000054549">
    <property type="component" value="Unassembled WGS sequence"/>
</dbReference>
<proteinExistence type="predicted"/>
<dbReference type="EMBL" id="KN818493">
    <property type="protein sequence ID" value="KIL55615.1"/>
    <property type="molecule type" value="Genomic_DNA"/>
</dbReference>
<organism evidence="1 2">
    <name type="scientific">Amanita muscaria (strain Koide BX008)</name>
    <dbReference type="NCBI Taxonomy" id="946122"/>
    <lineage>
        <taxon>Eukaryota</taxon>
        <taxon>Fungi</taxon>
        <taxon>Dikarya</taxon>
        <taxon>Basidiomycota</taxon>
        <taxon>Agaricomycotina</taxon>
        <taxon>Agaricomycetes</taxon>
        <taxon>Agaricomycetidae</taxon>
        <taxon>Agaricales</taxon>
        <taxon>Pluteineae</taxon>
        <taxon>Amanitaceae</taxon>
        <taxon>Amanita</taxon>
    </lineage>
</organism>
<dbReference type="InParanoid" id="A0A0C2RZ22"/>
<evidence type="ECO:0000313" key="1">
    <source>
        <dbReference type="EMBL" id="KIL55615.1"/>
    </source>
</evidence>
<dbReference type="HOGENOM" id="CLU_2084266_0_0_1"/>
<dbReference type="AlphaFoldDB" id="A0A0C2RZ22"/>
<keyword evidence="2" id="KW-1185">Reference proteome</keyword>
<name>A0A0C2RZ22_AMAMK</name>
<gene>
    <name evidence="1" type="ORF">M378DRAFT_17786</name>
</gene>
<evidence type="ECO:0000313" key="2">
    <source>
        <dbReference type="Proteomes" id="UP000054549"/>
    </source>
</evidence>
<accession>A0A0C2RZ22</accession>
<sequence length="117" mass="13343">MLKPVTDGFEFILKSEDEVFRKFDGREMRIAPKVICDDELFTLSHAFQQDVTRNPSGIPACYKDFTGIPGKFLVVNLAGNTAKNYQESTKTPEGCYQEFLVKCKDVRGNYQDSLYLD</sequence>
<reference evidence="1 2" key="1">
    <citation type="submission" date="2014-04" db="EMBL/GenBank/DDBJ databases">
        <title>Evolutionary Origins and Diversification of the Mycorrhizal Mutualists.</title>
        <authorList>
            <consortium name="DOE Joint Genome Institute"/>
            <consortium name="Mycorrhizal Genomics Consortium"/>
            <person name="Kohler A."/>
            <person name="Kuo A."/>
            <person name="Nagy L.G."/>
            <person name="Floudas D."/>
            <person name="Copeland A."/>
            <person name="Barry K.W."/>
            <person name="Cichocki N."/>
            <person name="Veneault-Fourrey C."/>
            <person name="LaButti K."/>
            <person name="Lindquist E.A."/>
            <person name="Lipzen A."/>
            <person name="Lundell T."/>
            <person name="Morin E."/>
            <person name="Murat C."/>
            <person name="Riley R."/>
            <person name="Ohm R."/>
            <person name="Sun H."/>
            <person name="Tunlid A."/>
            <person name="Henrissat B."/>
            <person name="Grigoriev I.V."/>
            <person name="Hibbett D.S."/>
            <person name="Martin F."/>
        </authorList>
    </citation>
    <scope>NUCLEOTIDE SEQUENCE [LARGE SCALE GENOMIC DNA]</scope>
    <source>
        <strain evidence="1 2">Koide BX008</strain>
    </source>
</reference>
<protein>
    <submittedName>
        <fullName evidence="1">Uncharacterized protein</fullName>
    </submittedName>
</protein>